<dbReference type="PANTHER" id="PTHR47272">
    <property type="entry name" value="DDE_TNP_1_7 DOMAIN-CONTAINING PROTEIN"/>
    <property type="match status" value="1"/>
</dbReference>
<accession>A0A6G0VXU0</accession>
<comment type="caution">
    <text evidence="3">The sequence shown here is derived from an EMBL/GenBank/DDBJ whole genome shotgun (WGS) entry which is preliminary data.</text>
</comment>
<sequence>MTRKQLKTEDIERFLTCDPPSGSEFSDLSDEDTEITDESLFDSQLNINDDGLSDVLCFDQDEFERLMDEYDNDALDYQVSDKVFDQSFVVKKPNVPNIEEPSTSSDVVSNKKIVKQKKYIGRNKLNKIRPSANKIIKKKNKTVKFQNKKCPEKWYAGKDNKYEGNIPEFTGEVNAIDACTPYGYFIQLFPDSIFELIARESCQYAAQNNNFTYSVTPNEIKAFIGINIIMTYIKYPNTRMYWSTSEPGIRMDQIANVMAVNRFSLIKRYLHFANNLSVPNLNDRYWKIRPVLDILHKTFHDCASPTEHVSIDEMMIPFKGKSHLKQYIQSKPKKWGFKIWVQANSNGYVNCFEPYQASTVDRTKYGPIGDSVLNLCHALHGKNHKLFMDNLFTSLAVIRQLRSFDIWVIGTVRINRVPQIQSSLVPGKQLQRGSCTIATSKDNITVVRWMDKREVHMISSYAGAEPIDEIVRYDKKEKTRIKVDRPFCIQEYNKFMGGVDFMDRLISHYPHGFKNKKWYLRIFFQFMNIAIVNAWILYRQSPNPPLSLLRFKASIATSLTQLNSTAERLKKRGRPSSSPCASPAPFPNPKKTKTAQNKTIPEIKYDGENHWPKKFEMKSALRCHDDQCRSRTRYKCSKCDEPVCPECMENFHTQK</sequence>
<feature type="domain" description="PiggyBac transposable element-derived protein" evidence="2">
    <location>
        <begin position="180"/>
        <end position="535"/>
    </location>
</feature>
<evidence type="ECO:0000313" key="3">
    <source>
        <dbReference type="EMBL" id="KAF0712540.1"/>
    </source>
</evidence>
<reference evidence="3 4" key="1">
    <citation type="submission" date="2019-08" db="EMBL/GenBank/DDBJ databases">
        <title>Whole genome of Aphis craccivora.</title>
        <authorList>
            <person name="Voronova N.V."/>
            <person name="Shulinski R.S."/>
            <person name="Bandarenka Y.V."/>
            <person name="Zhorov D.G."/>
            <person name="Warner D."/>
        </authorList>
    </citation>
    <scope>NUCLEOTIDE SEQUENCE [LARGE SCALE GENOMIC DNA]</scope>
    <source>
        <strain evidence="3">180601</strain>
        <tissue evidence="3">Whole Body</tissue>
    </source>
</reference>
<dbReference type="AlphaFoldDB" id="A0A6G0VXU0"/>
<dbReference type="PANTHER" id="PTHR47272:SF1">
    <property type="entry name" value="PIGGYBAC TRANSPOSABLE ELEMENT-DERIVED PROTEIN 3-LIKE"/>
    <property type="match status" value="1"/>
</dbReference>
<keyword evidence="4" id="KW-1185">Reference proteome</keyword>
<organism evidence="3 4">
    <name type="scientific">Aphis craccivora</name>
    <name type="common">Cowpea aphid</name>
    <dbReference type="NCBI Taxonomy" id="307492"/>
    <lineage>
        <taxon>Eukaryota</taxon>
        <taxon>Metazoa</taxon>
        <taxon>Ecdysozoa</taxon>
        <taxon>Arthropoda</taxon>
        <taxon>Hexapoda</taxon>
        <taxon>Insecta</taxon>
        <taxon>Pterygota</taxon>
        <taxon>Neoptera</taxon>
        <taxon>Paraneoptera</taxon>
        <taxon>Hemiptera</taxon>
        <taxon>Sternorrhyncha</taxon>
        <taxon>Aphidomorpha</taxon>
        <taxon>Aphidoidea</taxon>
        <taxon>Aphididae</taxon>
        <taxon>Aphidini</taxon>
        <taxon>Aphis</taxon>
        <taxon>Aphis</taxon>
    </lineage>
</organism>
<name>A0A6G0VXU0_APHCR</name>
<feature type="region of interest" description="Disordered" evidence="1">
    <location>
        <begin position="1"/>
        <end position="29"/>
    </location>
</feature>
<dbReference type="Proteomes" id="UP000478052">
    <property type="component" value="Unassembled WGS sequence"/>
</dbReference>
<evidence type="ECO:0000313" key="4">
    <source>
        <dbReference type="Proteomes" id="UP000478052"/>
    </source>
</evidence>
<dbReference type="OrthoDB" id="122438at2759"/>
<gene>
    <name evidence="3" type="ORF">FWK35_00035539</name>
</gene>
<dbReference type="InterPro" id="IPR029526">
    <property type="entry name" value="PGBD"/>
</dbReference>
<dbReference type="Pfam" id="PF13843">
    <property type="entry name" value="DDE_Tnp_1_7"/>
    <property type="match status" value="1"/>
</dbReference>
<evidence type="ECO:0000256" key="1">
    <source>
        <dbReference type="SAM" id="MobiDB-lite"/>
    </source>
</evidence>
<feature type="region of interest" description="Disordered" evidence="1">
    <location>
        <begin position="567"/>
        <end position="599"/>
    </location>
</feature>
<feature type="compositionally biased region" description="Basic and acidic residues" evidence="1">
    <location>
        <begin position="1"/>
        <end position="15"/>
    </location>
</feature>
<proteinExistence type="predicted"/>
<protein>
    <submittedName>
        <fullName evidence="3">PiggyBac transposable element-derived protein 3-like</fullName>
    </submittedName>
</protein>
<dbReference type="EMBL" id="VUJU01010890">
    <property type="protein sequence ID" value="KAF0712540.1"/>
    <property type="molecule type" value="Genomic_DNA"/>
</dbReference>
<evidence type="ECO:0000259" key="2">
    <source>
        <dbReference type="Pfam" id="PF13843"/>
    </source>
</evidence>